<keyword evidence="1" id="KW-0255">Endonuclease</keyword>
<keyword evidence="2" id="KW-1185">Reference proteome</keyword>
<comment type="caution">
    <text evidence="1">The sequence shown here is derived from an EMBL/GenBank/DDBJ whole genome shotgun (WGS) entry which is preliminary data.</text>
</comment>
<dbReference type="EMBL" id="JAUSUQ010000023">
    <property type="protein sequence ID" value="MDQ0340913.1"/>
    <property type="molecule type" value="Genomic_DNA"/>
</dbReference>
<dbReference type="InterPro" id="IPR023170">
    <property type="entry name" value="HhH_base_excis_C"/>
</dbReference>
<keyword evidence="1" id="KW-0540">Nuclease</keyword>
<dbReference type="Gene3D" id="1.10.1670.10">
    <property type="entry name" value="Helix-hairpin-Helix base-excision DNA repair enzymes (C-terminal)"/>
    <property type="match status" value="1"/>
</dbReference>
<sequence>MANIPYAEVIEEIKNTMTNNGHDYEASIKSFGQVEACIQRDQGYQFTFKDHLRGLILAMLSNQRPWGPIDRNMNRIENIFFHFDADKLLQADKHLLAEKLKKIKCGNRAIVKQMESLNDNIGVLRQIEKDSGSIDRFVTSDTPHRIAEELGKGNKYKLKQVGYTLALEYLRNVGIKAIKPDVHIRRIISAERLGWCDHYPSESEAVRILEHVSKQTGIHISYLDNLLWLFGAVDYANICNAQPRCHVCTLRNRYCRYGRK</sequence>
<evidence type="ECO:0000313" key="1">
    <source>
        <dbReference type="EMBL" id="MDQ0340913.1"/>
    </source>
</evidence>
<proteinExistence type="predicted"/>
<dbReference type="InterPro" id="IPR011257">
    <property type="entry name" value="DNA_glycosylase"/>
</dbReference>
<dbReference type="RefSeq" id="WP_307343363.1">
    <property type="nucleotide sequence ID" value="NZ_JAUSUQ010000023.1"/>
</dbReference>
<dbReference type="GO" id="GO:0004519">
    <property type="term" value="F:endonuclease activity"/>
    <property type="evidence" value="ECO:0007669"/>
    <property type="project" value="UniProtKB-KW"/>
</dbReference>
<dbReference type="Proteomes" id="UP001232445">
    <property type="component" value="Unassembled WGS sequence"/>
</dbReference>
<reference evidence="1 2" key="1">
    <citation type="submission" date="2023-07" db="EMBL/GenBank/DDBJ databases">
        <title>Genomic Encyclopedia of Type Strains, Phase IV (KMG-IV): sequencing the most valuable type-strain genomes for metagenomic binning, comparative biology and taxonomic classification.</title>
        <authorList>
            <person name="Goeker M."/>
        </authorList>
    </citation>
    <scope>NUCLEOTIDE SEQUENCE [LARGE SCALE GENOMIC DNA]</scope>
    <source>
        <strain evidence="1 2">DSM 17740</strain>
    </source>
</reference>
<organism evidence="1 2">
    <name type="scientific">Caldalkalibacillus uzonensis</name>
    <dbReference type="NCBI Taxonomy" id="353224"/>
    <lineage>
        <taxon>Bacteria</taxon>
        <taxon>Bacillati</taxon>
        <taxon>Bacillota</taxon>
        <taxon>Bacilli</taxon>
        <taxon>Bacillales</taxon>
        <taxon>Bacillaceae</taxon>
        <taxon>Caldalkalibacillus</taxon>
    </lineage>
</organism>
<gene>
    <name evidence="1" type="ORF">J2S00_003753</name>
</gene>
<protein>
    <submittedName>
        <fullName evidence="1">Endonuclease III</fullName>
    </submittedName>
</protein>
<accession>A0ABU0CWW5</accession>
<dbReference type="SUPFAM" id="SSF48150">
    <property type="entry name" value="DNA-glycosylase"/>
    <property type="match status" value="1"/>
</dbReference>
<evidence type="ECO:0000313" key="2">
    <source>
        <dbReference type="Proteomes" id="UP001232445"/>
    </source>
</evidence>
<name>A0ABU0CWW5_9BACI</name>
<keyword evidence="1" id="KW-0378">Hydrolase</keyword>